<organism evidence="2 3">
    <name type="scientific">Paracoccus pacificus</name>
    <dbReference type="NCBI Taxonomy" id="1463598"/>
    <lineage>
        <taxon>Bacteria</taxon>
        <taxon>Pseudomonadati</taxon>
        <taxon>Pseudomonadota</taxon>
        <taxon>Alphaproteobacteria</taxon>
        <taxon>Rhodobacterales</taxon>
        <taxon>Paracoccaceae</taxon>
        <taxon>Paracoccus</taxon>
    </lineage>
</organism>
<evidence type="ECO:0000313" key="3">
    <source>
        <dbReference type="Proteomes" id="UP001597213"/>
    </source>
</evidence>
<sequence>MPTYNVTQFYFGTFADLDPVETSASSLNNTKNENAKVPGWDKGSTFDYNNMSIVQVTENDVVRGGVSDRLEENDYANRPTSQGGPIAADSFTYNLGGGDITSKIDSTFIWPVTITLKDGSTTQQNMTFVQLENGAIFSNTAAPYLAGQKVASITLGKLPLKADGTPTDAYSQYYGTGANRSLPSTTSIVCFAEDVAIRVPGGERPAGALRVGDVVETVDHGRKPVQWFDSRRLDAATLAEAPHLRPIRIAAGALGRGLPQREMLVSPQHRVLVHSRIAQRMFCVEEVLVAAKNLLALPGIAVADDVDEVVYVHFAFDQHEIVYAEGAPAESFYPGPMALRSVDAAAQRELEAIFPSIRDRRAEPARRMLSGREGRALAGRHLKNERELLS</sequence>
<name>A0ABW4R7Z2_9RHOB</name>
<gene>
    <name evidence="2" type="ORF">ACFSCT_11515</name>
</gene>
<reference evidence="3" key="1">
    <citation type="journal article" date="2019" name="Int. J. Syst. Evol. Microbiol.">
        <title>The Global Catalogue of Microorganisms (GCM) 10K type strain sequencing project: providing services to taxonomists for standard genome sequencing and annotation.</title>
        <authorList>
            <consortium name="The Broad Institute Genomics Platform"/>
            <consortium name="The Broad Institute Genome Sequencing Center for Infectious Disease"/>
            <person name="Wu L."/>
            <person name="Ma J."/>
        </authorList>
    </citation>
    <scope>NUCLEOTIDE SEQUENCE [LARGE SCALE GENOMIC DNA]</scope>
    <source>
        <strain evidence="3">CCUG 56029</strain>
    </source>
</reference>
<proteinExistence type="predicted"/>
<dbReference type="InterPro" id="IPR028992">
    <property type="entry name" value="Hedgehog/Intein_dom"/>
</dbReference>
<dbReference type="Proteomes" id="UP001597213">
    <property type="component" value="Unassembled WGS sequence"/>
</dbReference>
<comment type="caution">
    <text evidence="2">The sequence shown here is derived from an EMBL/GenBank/DDBJ whole genome shotgun (WGS) entry which is preliminary data.</text>
</comment>
<dbReference type="EMBL" id="JBHUEN010000032">
    <property type="protein sequence ID" value="MFD1882342.1"/>
    <property type="molecule type" value="Genomic_DNA"/>
</dbReference>
<dbReference type="Pfam" id="PF13403">
    <property type="entry name" value="Hint_2"/>
    <property type="match status" value="1"/>
</dbReference>
<accession>A0ABW4R7Z2</accession>
<keyword evidence="3" id="KW-1185">Reference proteome</keyword>
<evidence type="ECO:0000259" key="1">
    <source>
        <dbReference type="Pfam" id="PF13403"/>
    </source>
</evidence>
<dbReference type="SUPFAM" id="SSF51294">
    <property type="entry name" value="Hedgehog/intein (Hint) domain"/>
    <property type="match status" value="1"/>
</dbReference>
<protein>
    <submittedName>
        <fullName evidence="2">Hint domain-containing protein</fullName>
    </submittedName>
</protein>
<feature type="domain" description="Hedgehog/Intein (Hint)" evidence="1">
    <location>
        <begin position="189"/>
        <end position="335"/>
    </location>
</feature>
<dbReference type="RefSeq" id="WP_379142899.1">
    <property type="nucleotide sequence ID" value="NZ_JBHUEN010000032.1"/>
</dbReference>
<dbReference type="InterPro" id="IPR036844">
    <property type="entry name" value="Hint_dom_sf"/>
</dbReference>
<evidence type="ECO:0000313" key="2">
    <source>
        <dbReference type="EMBL" id="MFD1882342.1"/>
    </source>
</evidence>